<dbReference type="Proteomes" id="UP000198815">
    <property type="component" value="Unassembled WGS sequence"/>
</dbReference>
<gene>
    <name evidence="2" type="ORF">SAMN05443377_11037</name>
</gene>
<name>A0A1H9RY62_9ACTN</name>
<dbReference type="PANTHER" id="PTHR43355:SF2">
    <property type="entry name" value="FLAVIN REDUCTASE (NADPH)"/>
    <property type="match status" value="1"/>
</dbReference>
<dbReference type="EMBL" id="FOGZ01000010">
    <property type="protein sequence ID" value="SER77746.1"/>
    <property type="molecule type" value="Genomic_DNA"/>
</dbReference>
<dbReference type="SUPFAM" id="SSF51735">
    <property type="entry name" value="NAD(P)-binding Rossmann-fold domains"/>
    <property type="match status" value="1"/>
</dbReference>
<accession>A0A1H9RY62</accession>
<protein>
    <recommendedName>
        <fullName evidence="1">NAD(P)-binding domain-containing protein</fullName>
    </recommendedName>
</protein>
<dbReference type="GO" id="GO:0016646">
    <property type="term" value="F:oxidoreductase activity, acting on the CH-NH group of donors, NAD or NADP as acceptor"/>
    <property type="evidence" value="ECO:0007669"/>
    <property type="project" value="TreeGrafter"/>
</dbReference>
<dbReference type="InterPro" id="IPR051606">
    <property type="entry name" value="Polyketide_Oxido-like"/>
</dbReference>
<dbReference type="Pfam" id="PF13460">
    <property type="entry name" value="NAD_binding_10"/>
    <property type="match status" value="1"/>
</dbReference>
<evidence type="ECO:0000313" key="3">
    <source>
        <dbReference type="Proteomes" id="UP000198815"/>
    </source>
</evidence>
<dbReference type="STRING" id="64702.SAMN05443377_11037"/>
<evidence type="ECO:0000259" key="1">
    <source>
        <dbReference type="Pfam" id="PF13460"/>
    </source>
</evidence>
<reference evidence="2 3" key="1">
    <citation type="submission" date="2016-10" db="EMBL/GenBank/DDBJ databases">
        <authorList>
            <person name="de Groot N.N."/>
        </authorList>
    </citation>
    <scope>NUCLEOTIDE SEQUENCE [LARGE SCALE GENOMIC DNA]</scope>
    <source>
        <strain evidence="2 3">DSM 16859</strain>
    </source>
</reference>
<organism evidence="2 3">
    <name type="scientific">Propionibacterium cyclohexanicum</name>
    <dbReference type="NCBI Taxonomy" id="64702"/>
    <lineage>
        <taxon>Bacteria</taxon>
        <taxon>Bacillati</taxon>
        <taxon>Actinomycetota</taxon>
        <taxon>Actinomycetes</taxon>
        <taxon>Propionibacteriales</taxon>
        <taxon>Propionibacteriaceae</taxon>
        <taxon>Propionibacterium</taxon>
    </lineage>
</organism>
<dbReference type="PANTHER" id="PTHR43355">
    <property type="entry name" value="FLAVIN REDUCTASE (NADPH)"/>
    <property type="match status" value="1"/>
</dbReference>
<dbReference type="OrthoDB" id="3191258at2"/>
<dbReference type="RefSeq" id="WP_091969193.1">
    <property type="nucleotide sequence ID" value="NZ_FOGZ01000010.1"/>
</dbReference>
<keyword evidence="3" id="KW-1185">Reference proteome</keyword>
<proteinExistence type="predicted"/>
<sequence length="202" mass="21461">MKIVVVGATGMVGSRIVAEALHRGHEVVAVTRRGTAVDGATSAKAEFTDTPAILDLAKNADALVVAVPPSRTSPEPIEVNIEAHQRIIDAKPTTRVLVVGGAGSLLEDGVRLVDTPGFPEDYKREGIWGSDLLERYRAAGDSLDWVFVSPSPVIAPGERTGHYTLGTDSPAGEHVSAENFAVGVLDELEKPAHRHQRITFAD</sequence>
<evidence type="ECO:0000313" key="2">
    <source>
        <dbReference type="EMBL" id="SER77746.1"/>
    </source>
</evidence>
<dbReference type="Gene3D" id="3.40.50.720">
    <property type="entry name" value="NAD(P)-binding Rossmann-like Domain"/>
    <property type="match status" value="1"/>
</dbReference>
<dbReference type="InterPro" id="IPR036291">
    <property type="entry name" value="NAD(P)-bd_dom_sf"/>
</dbReference>
<dbReference type="InterPro" id="IPR016040">
    <property type="entry name" value="NAD(P)-bd_dom"/>
</dbReference>
<dbReference type="AlphaFoldDB" id="A0A1H9RY62"/>
<feature type="domain" description="NAD(P)-binding" evidence="1">
    <location>
        <begin position="7"/>
        <end position="191"/>
    </location>
</feature>